<protein>
    <recommendedName>
        <fullName evidence="3">Glycosyltransferase 2-like domain-containing protein</fullName>
    </recommendedName>
</protein>
<comment type="caution">
    <text evidence="1">The sequence shown here is derived from an EMBL/GenBank/DDBJ whole genome shotgun (WGS) entry which is preliminary data.</text>
</comment>
<gene>
    <name evidence="1" type="ORF">A2159_02415</name>
</gene>
<name>A0A1F7X340_9BACT</name>
<dbReference type="Proteomes" id="UP000179219">
    <property type="component" value="Unassembled WGS sequence"/>
</dbReference>
<dbReference type="AlphaFoldDB" id="A0A1F7X340"/>
<evidence type="ECO:0008006" key="3">
    <source>
        <dbReference type="Google" id="ProtNLM"/>
    </source>
</evidence>
<organism evidence="1 2">
    <name type="scientific">Candidatus Woesebacteria bacterium RBG_13_34_9</name>
    <dbReference type="NCBI Taxonomy" id="1802477"/>
    <lineage>
        <taxon>Bacteria</taxon>
        <taxon>Candidatus Woeseibacteriota</taxon>
    </lineage>
</organism>
<dbReference type="EMBL" id="MGFP01000022">
    <property type="protein sequence ID" value="OGM09514.1"/>
    <property type="molecule type" value="Genomic_DNA"/>
</dbReference>
<evidence type="ECO:0000313" key="2">
    <source>
        <dbReference type="Proteomes" id="UP000179219"/>
    </source>
</evidence>
<proteinExistence type="predicted"/>
<accession>A0A1F7X340</accession>
<dbReference type="SUPFAM" id="SSF53448">
    <property type="entry name" value="Nucleotide-diphospho-sugar transferases"/>
    <property type="match status" value="1"/>
</dbReference>
<sequence length="232" mass="27277">MIINDDAYISKDFFKIFIKNVIKSKPDVVIPLVYRISGGIDSFGAEYFSSGFARNTSDLKTFTTIAPANCVLYKTNLFQKLKKRFGFIFNPVLGFYFEDVEISIRAHSIGAKFTKSEKLIAFHIGSLSAVKHSYFRTFYSYRNVVWLIIINWPLNSVIKYFKNIFLVQSYAFLKSTIYFGPILYMKILWSTIRNIKTLIYYRKTTQKGYLKDFNFEGLLNRHMYKRKNGRYI</sequence>
<reference evidence="1 2" key="1">
    <citation type="journal article" date="2016" name="Nat. Commun.">
        <title>Thousands of microbial genomes shed light on interconnected biogeochemical processes in an aquifer system.</title>
        <authorList>
            <person name="Anantharaman K."/>
            <person name="Brown C.T."/>
            <person name="Hug L.A."/>
            <person name="Sharon I."/>
            <person name="Castelle C.J."/>
            <person name="Probst A.J."/>
            <person name="Thomas B.C."/>
            <person name="Singh A."/>
            <person name="Wilkins M.J."/>
            <person name="Karaoz U."/>
            <person name="Brodie E.L."/>
            <person name="Williams K.H."/>
            <person name="Hubbard S.S."/>
            <person name="Banfield J.F."/>
        </authorList>
    </citation>
    <scope>NUCLEOTIDE SEQUENCE [LARGE SCALE GENOMIC DNA]</scope>
</reference>
<evidence type="ECO:0000313" key="1">
    <source>
        <dbReference type="EMBL" id="OGM09514.1"/>
    </source>
</evidence>
<dbReference type="InterPro" id="IPR029044">
    <property type="entry name" value="Nucleotide-diphossugar_trans"/>
</dbReference>
<dbReference type="Gene3D" id="3.90.550.10">
    <property type="entry name" value="Spore Coat Polysaccharide Biosynthesis Protein SpsA, Chain A"/>
    <property type="match status" value="1"/>
</dbReference>